<evidence type="ECO:0008006" key="8">
    <source>
        <dbReference type="Google" id="ProtNLM"/>
    </source>
</evidence>
<feature type="transmembrane region" description="Helical" evidence="5">
    <location>
        <begin position="73"/>
        <end position="91"/>
    </location>
</feature>
<dbReference type="KEGG" id="acom:CEW83_10170"/>
<accession>A0A2U8GPX5</accession>
<dbReference type="PANTHER" id="PTHR30249:SF0">
    <property type="entry name" value="PLASTIDAL GLYCOLATE_GLYCERATE TRANSLOCATOR 1, CHLOROPLASTIC"/>
    <property type="match status" value="1"/>
</dbReference>
<dbReference type="AlphaFoldDB" id="A0A2U8GPX5"/>
<evidence type="ECO:0000256" key="1">
    <source>
        <dbReference type="ARBA" id="ARBA00004141"/>
    </source>
</evidence>
<dbReference type="RefSeq" id="WP_108949237.1">
    <property type="nucleotide sequence ID" value="NZ_CP022187.1"/>
</dbReference>
<organism evidence="6 7">
    <name type="scientific">Parazoarcus communis</name>
    <dbReference type="NCBI Taxonomy" id="41977"/>
    <lineage>
        <taxon>Bacteria</taxon>
        <taxon>Pseudomonadati</taxon>
        <taxon>Pseudomonadota</taxon>
        <taxon>Betaproteobacteria</taxon>
        <taxon>Rhodocyclales</taxon>
        <taxon>Zoogloeaceae</taxon>
        <taxon>Parazoarcus</taxon>
    </lineage>
</organism>
<dbReference type="Pfam" id="PF04172">
    <property type="entry name" value="LrgB"/>
    <property type="match status" value="1"/>
</dbReference>
<name>A0A2U8GPX5_9RHOO</name>
<keyword evidence="4 5" id="KW-0472">Membrane</keyword>
<dbReference type="PANTHER" id="PTHR30249">
    <property type="entry name" value="PUTATIVE SEROTONIN TRANSPORTER"/>
    <property type="match status" value="1"/>
</dbReference>
<sequence length="244" mass="25733">MNGDLNEIWVYLSTTPLLGLTLTLIAYQAAFWIYKRLGFHPLANPVLIAVAMLASVLLLTGTPYTTYFDGAQFVHFLLGPATVALAIPLHAQWPRLKAMAGPLLISLLAGSLTAALSAYAIGAALGASRESLMSLAPKSVTTPIAMAVAERLGGLPSLTAVLVIMTGILGAVGARYIYQWLRIEDHAVRGFAIGIASHGIGTARAFQVSEQAGAFAALAMGLNGLVTALSLPWILPWIESLLNR</sequence>
<dbReference type="GO" id="GO:0016020">
    <property type="term" value="C:membrane"/>
    <property type="evidence" value="ECO:0007669"/>
    <property type="project" value="UniProtKB-SubCell"/>
</dbReference>
<feature type="transmembrane region" description="Helical" evidence="5">
    <location>
        <begin position="12"/>
        <end position="34"/>
    </location>
</feature>
<reference evidence="6 7" key="1">
    <citation type="submission" date="2017-06" db="EMBL/GenBank/DDBJ databases">
        <title>Azoarcus.</title>
        <authorList>
            <person name="Woo J.-H."/>
            <person name="Kim H.-S."/>
        </authorList>
    </citation>
    <scope>NUCLEOTIDE SEQUENCE [LARGE SCALE GENOMIC DNA]</scope>
    <source>
        <strain evidence="6 7">TSPY31</strain>
    </source>
</reference>
<feature type="transmembrane region" description="Helical" evidence="5">
    <location>
        <begin position="46"/>
        <end position="67"/>
    </location>
</feature>
<evidence type="ECO:0000256" key="2">
    <source>
        <dbReference type="ARBA" id="ARBA00022692"/>
    </source>
</evidence>
<evidence type="ECO:0000256" key="5">
    <source>
        <dbReference type="SAM" id="Phobius"/>
    </source>
</evidence>
<dbReference type="EMBL" id="CP022187">
    <property type="protein sequence ID" value="AWI75530.1"/>
    <property type="molecule type" value="Genomic_DNA"/>
</dbReference>
<evidence type="ECO:0000256" key="3">
    <source>
        <dbReference type="ARBA" id="ARBA00022989"/>
    </source>
</evidence>
<evidence type="ECO:0000313" key="7">
    <source>
        <dbReference type="Proteomes" id="UP000244930"/>
    </source>
</evidence>
<feature type="transmembrane region" description="Helical" evidence="5">
    <location>
        <begin position="103"/>
        <end position="125"/>
    </location>
</feature>
<dbReference type="InterPro" id="IPR007300">
    <property type="entry name" value="CidB/LrgB"/>
</dbReference>
<evidence type="ECO:0000256" key="4">
    <source>
        <dbReference type="ARBA" id="ARBA00023136"/>
    </source>
</evidence>
<keyword evidence="7" id="KW-1185">Reference proteome</keyword>
<protein>
    <recommendedName>
        <fullName evidence="8">LrgB family protein</fullName>
    </recommendedName>
</protein>
<keyword evidence="2 5" id="KW-0812">Transmembrane</keyword>
<evidence type="ECO:0000313" key="6">
    <source>
        <dbReference type="EMBL" id="AWI75530.1"/>
    </source>
</evidence>
<feature type="transmembrane region" description="Helical" evidence="5">
    <location>
        <begin position="158"/>
        <end position="178"/>
    </location>
</feature>
<proteinExistence type="predicted"/>
<gene>
    <name evidence="6" type="ORF">CEW83_10170</name>
</gene>
<feature type="transmembrane region" description="Helical" evidence="5">
    <location>
        <begin position="212"/>
        <end position="235"/>
    </location>
</feature>
<dbReference type="Proteomes" id="UP000244930">
    <property type="component" value="Chromosome"/>
</dbReference>
<keyword evidence="3 5" id="KW-1133">Transmembrane helix</keyword>
<comment type="subcellular location">
    <subcellularLocation>
        <location evidence="1">Membrane</location>
        <topology evidence="1">Multi-pass membrane protein</topology>
    </subcellularLocation>
</comment>